<evidence type="ECO:0000313" key="2">
    <source>
        <dbReference type="EMBL" id="VTT69135.1"/>
    </source>
</evidence>
<feature type="region of interest" description="Disordered" evidence="1">
    <location>
        <begin position="110"/>
        <end position="138"/>
    </location>
</feature>
<dbReference type="AlphaFoldDB" id="A0A9Q9UA82"/>
<comment type="caution">
    <text evidence="2">The sequence shown here is derived from an EMBL/GenBank/DDBJ whole genome shotgun (WGS) entry which is preliminary data.</text>
</comment>
<reference evidence="2" key="1">
    <citation type="submission" date="2019-05" db="EMBL/GenBank/DDBJ databases">
        <authorList>
            <person name="Piombo E."/>
        </authorList>
    </citation>
    <scope>NUCLEOTIDE SEQUENCE</scope>
    <source>
        <strain evidence="2">C2S</strain>
    </source>
</reference>
<name>A0A9Q9UA82_FUSFU</name>
<gene>
    <name evidence="2" type="ORF">C2S_7345</name>
</gene>
<organism evidence="2 3">
    <name type="scientific">Fusarium fujikuroi</name>
    <name type="common">Bakanae and foot rot disease fungus</name>
    <name type="synonym">Gibberella fujikuroi</name>
    <dbReference type="NCBI Taxonomy" id="5127"/>
    <lineage>
        <taxon>Eukaryota</taxon>
        <taxon>Fungi</taxon>
        <taxon>Dikarya</taxon>
        <taxon>Ascomycota</taxon>
        <taxon>Pezizomycotina</taxon>
        <taxon>Sordariomycetes</taxon>
        <taxon>Hypocreomycetidae</taxon>
        <taxon>Hypocreales</taxon>
        <taxon>Nectriaceae</taxon>
        <taxon>Fusarium</taxon>
        <taxon>Fusarium fujikuroi species complex</taxon>
    </lineage>
</organism>
<evidence type="ECO:0000313" key="3">
    <source>
        <dbReference type="Proteomes" id="UP000760494"/>
    </source>
</evidence>
<dbReference type="Proteomes" id="UP000760494">
    <property type="component" value="Unassembled WGS sequence"/>
</dbReference>
<dbReference type="EMBL" id="CABFJX010000246">
    <property type="protein sequence ID" value="VTT69135.1"/>
    <property type="molecule type" value="Genomic_DNA"/>
</dbReference>
<proteinExistence type="predicted"/>
<protein>
    <submittedName>
        <fullName evidence="2">Uncharacterized protein</fullName>
    </submittedName>
</protein>
<evidence type="ECO:0000256" key="1">
    <source>
        <dbReference type="SAM" id="MobiDB-lite"/>
    </source>
</evidence>
<accession>A0A9Q9UA82</accession>
<sequence length="207" mass="23062">MDLGMVHEILNDYILGYSRVPRHSLYCNFSISVADWDARIPTSRTVKKNMEAAVGKMEHAGEKTEAAAYFVGREGCDLYKLMRNKACRTTSDFGSASASKNPFALQVEDEGVDSTNPPQQPGQQQKQQGDTPVSSVTGNRFQMKQGHDETTNPLDIDQAKLHDTSWPIEIENVGQFLHTQIEDRFIDGDGGAMDWYMADLFTNALPP</sequence>